<dbReference type="Proteomes" id="UP000245464">
    <property type="component" value="Chromosome 2"/>
</dbReference>
<dbReference type="InterPro" id="IPR001810">
    <property type="entry name" value="F-box_dom"/>
</dbReference>
<dbReference type="PANTHER" id="PTHR42085:SF1">
    <property type="entry name" value="F-BOX DOMAIN-CONTAINING PROTEIN"/>
    <property type="match status" value="1"/>
</dbReference>
<proteinExistence type="predicted"/>
<keyword evidence="4" id="KW-1185">Reference proteome</keyword>
<reference evidence="4" key="4">
    <citation type="journal article" date="2022" name="Microb. Genom.">
        <title>A global pangenome for the wheat fungal pathogen Pyrenophora tritici-repentis and prediction of effector protein structural homology.</title>
        <authorList>
            <person name="Moolhuijzen P.M."/>
            <person name="See P.T."/>
            <person name="Shi G."/>
            <person name="Powell H.R."/>
            <person name="Cockram J."/>
            <person name="Jorgensen L.N."/>
            <person name="Benslimane H."/>
            <person name="Strelkov S.E."/>
            <person name="Turner J."/>
            <person name="Liu Z."/>
            <person name="Moffat C.S."/>
        </authorList>
    </citation>
    <scope>NUCLEOTIDE SEQUENCE [LARGE SCALE GENOMIC DNA]</scope>
</reference>
<organism evidence="3 4">
    <name type="scientific">Pyrenophora tritici-repentis</name>
    <dbReference type="NCBI Taxonomy" id="45151"/>
    <lineage>
        <taxon>Eukaryota</taxon>
        <taxon>Fungi</taxon>
        <taxon>Dikarya</taxon>
        <taxon>Ascomycota</taxon>
        <taxon>Pezizomycotina</taxon>
        <taxon>Dothideomycetes</taxon>
        <taxon>Pleosporomycetidae</taxon>
        <taxon>Pleosporales</taxon>
        <taxon>Pleosporineae</taxon>
        <taxon>Pleosporaceae</taxon>
        <taxon>Pyrenophora</taxon>
    </lineage>
</organism>
<dbReference type="Pfam" id="PF13013">
    <property type="entry name" value="F-box-like_2"/>
    <property type="match status" value="1"/>
</dbReference>
<comment type="caution">
    <text evidence="3">The sequence shown here is derived from an EMBL/GenBank/DDBJ whole genome shotgun (WGS) entry which is preliminary data.</text>
</comment>
<dbReference type="AlphaFoldDB" id="A0A317AUG0"/>
<dbReference type="EMBL" id="NQIK02000002">
    <property type="protein sequence ID" value="KAF7574557.1"/>
    <property type="molecule type" value="Genomic_DNA"/>
</dbReference>
<evidence type="ECO:0000313" key="3">
    <source>
        <dbReference type="EMBL" id="KAI1518630.1"/>
    </source>
</evidence>
<dbReference type="InterPro" id="IPR038883">
    <property type="entry name" value="AN11006-like"/>
</dbReference>
<reference evidence="2" key="1">
    <citation type="journal article" date="2018" name="BMC Genomics">
        <title>Comparative genomics of the wheat fungal pathogen Pyrenophora tritici-repentis reveals chromosomal variations and genome plasticity.</title>
        <authorList>
            <person name="Moolhuijzen P."/>
            <person name="See P.T."/>
            <person name="Hane J.K."/>
            <person name="Shi G."/>
            <person name="Liu Z."/>
            <person name="Oliver R.P."/>
            <person name="Moffat C.S."/>
        </authorList>
    </citation>
    <scope>NUCLEOTIDE SEQUENCE [LARGE SCALE GENOMIC DNA]</scope>
    <source>
        <strain evidence="2">M4</strain>
    </source>
</reference>
<dbReference type="PANTHER" id="PTHR42085">
    <property type="entry name" value="F-BOX DOMAIN-CONTAINING PROTEIN"/>
    <property type="match status" value="1"/>
</dbReference>
<evidence type="ECO:0000313" key="2">
    <source>
        <dbReference type="EMBL" id="KAF7574557.1"/>
    </source>
</evidence>
<evidence type="ECO:0000313" key="4">
    <source>
        <dbReference type="Proteomes" id="UP000249757"/>
    </source>
</evidence>
<reference evidence="3" key="3">
    <citation type="journal article" date="2022" name="bioRxiv">
        <title>A global pangenome for the wheat fungal pathogen Pyrenophora tritici-repentis and prediction of effector protein structural homology.</title>
        <authorList>
            <person name="Moolhuijzen P."/>
            <person name="See P.T."/>
            <person name="Shi G."/>
            <person name="Powell H.R."/>
            <person name="Cockram J."/>
            <person name="Jorgensen L.N."/>
            <person name="Benslimane H."/>
            <person name="Strelkov S.E."/>
            <person name="Turner J."/>
            <person name="Liu Z."/>
            <person name="Moffat C.S."/>
        </authorList>
    </citation>
    <scope>NUCLEOTIDE SEQUENCE</scope>
    <source>
        <strain evidence="3">86-124</strain>
    </source>
</reference>
<evidence type="ECO:0000259" key="1">
    <source>
        <dbReference type="Pfam" id="PF13013"/>
    </source>
</evidence>
<sequence>MSPASSTLECKPSSSPFRFMDLPAEIRNQVYSHCTTPTTLIHHVGSEEQDLDRVKETPEKQYQFFGLALTSRQLRREFYPVYMSDSKITVKLYDLHSFLDTFHRNADASTRGTLIVGLDEDIAPVDIFPLLRLSKKAFGFSCKFCSEYYSKLQNRPHPLCKRRFEKTLVDLGSLAKLRQS</sequence>
<dbReference type="Proteomes" id="UP000249757">
    <property type="component" value="Unassembled WGS sequence"/>
</dbReference>
<protein>
    <recommendedName>
        <fullName evidence="1">F-box domain-containing protein</fullName>
    </recommendedName>
</protein>
<accession>A0A317AUG0</accession>
<feature type="domain" description="F-box" evidence="1">
    <location>
        <begin position="6"/>
        <end position="76"/>
    </location>
</feature>
<dbReference type="EMBL" id="NRDI02000002">
    <property type="protein sequence ID" value="KAI1518630.1"/>
    <property type="molecule type" value="Genomic_DNA"/>
</dbReference>
<reference evidence="3" key="2">
    <citation type="submission" date="2021-05" db="EMBL/GenBank/DDBJ databases">
        <authorList>
            <person name="Moolhuijzen P.M."/>
            <person name="Moffat C.S."/>
        </authorList>
    </citation>
    <scope>NUCLEOTIDE SEQUENCE</scope>
    <source>
        <strain evidence="3">86-124</strain>
    </source>
</reference>
<gene>
    <name evidence="3" type="ORF">Ptr86124_001758</name>
    <name evidence="2" type="ORF">PtrM4_061800</name>
</gene>
<name>A0A317AUG0_9PLEO</name>